<dbReference type="InterPro" id="IPR007948">
    <property type="entry name" value="DUF736"/>
</dbReference>
<dbReference type="RefSeq" id="WP_183772286.1">
    <property type="nucleotide sequence ID" value="NZ_JACIDK010000002.1"/>
</dbReference>
<dbReference type="Pfam" id="PF05284">
    <property type="entry name" value="DUF736"/>
    <property type="match status" value="1"/>
</dbReference>
<name>A0A839ZZJ5_9CAUL</name>
<gene>
    <name evidence="1" type="ORF">GGQ61_002161</name>
</gene>
<accession>A0A839ZZJ5</accession>
<dbReference type="EMBL" id="JACIDK010000002">
    <property type="protein sequence ID" value="MBB3891444.1"/>
    <property type="molecule type" value="Genomic_DNA"/>
</dbReference>
<protein>
    <submittedName>
        <fullName evidence="1">Uncharacterized protein (DUF736 family)</fullName>
    </submittedName>
</protein>
<reference evidence="1 2" key="1">
    <citation type="submission" date="2020-08" db="EMBL/GenBank/DDBJ databases">
        <title>Genomic Encyclopedia of Type Strains, Phase IV (KMG-IV): sequencing the most valuable type-strain genomes for metagenomic binning, comparative biology and taxonomic classification.</title>
        <authorList>
            <person name="Goeker M."/>
        </authorList>
    </citation>
    <scope>NUCLEOTIDE SEQUENCE [LARGE SCALE GENOMIC DNA]</scope>
    <source>
        <strain evidence="1 2">DSM 21793</strain>
    </source>
</reference>
<comment type="caution">
    <text evidence="1">The sequence shown here is derived from an EMBL/GenBank/DDBJ whole genome shotgun (WGS) entry which is preliminary data.</text>
</comment>
<evidence type="ECO:0000313" key="2">
    <source>
        <dbReference type="Proteomes" id="UP000530564"/>
    </source>
</evidence>
<keyword evidence="2" id="KW-1185">Reference proteome</keyword>
<proteinExistence type="predicted"/>
<dbReference type="Proteomes" id="UP000530564">
    <property type="component" value="Unassembled WGS sequence"/>
</dbReference>
<organism evidence="1 2">
    <name type="scientific">Phenylobacterium haematophilum</name>
    <dbReference type="NCBI Taxonomy" id="98513"/>
    <lineage>
        <taxon>Bacteria</taxon>
        <taxon>Pseudomonadati</taxon>
        <taxon>Pseudomonadota</taxon>
        <taxon>Alphaproteobacteria</taxon>
        <taxon>Caulobacterales</taxon>
        <taxon>Caulobacteraceae</taxon>
        <taxon>Phenylobacterium</taxon>
    </lineage>
</organism>
<sequence length="103" mass="11359">MATIGTFTQHEDGSISGAIKTLTLNVKAAQFRPAEKENDKAPDFRIFAGQTEFGAAWKKVSRENREYLSVKLDDPSFAAPIYASLVDADEGYSLIWSRSRAAD</sequence>
<dbReference type="AlphaFoldDB" id="A0A839ZZJ5"/>
<evidence type="ECO:0000313" key="1">
    <source>
        <dbReference type="EMBL" id="MBB3891444.1"/>
    </source>
</evidence>